<dbReference type="Ensembl" id="ENSCUST00005020936.1">
    <property type="protein sequence ID" value="ENSCUSP00005020186.1"/>
    <property type="gene ID" value="ENSCUSG00005012896.1"/>
</dbReference>
<keyword evidence="2" id="KW-1185">Reference proteome</keyword>
<reference evidence="1" key="3">
    <citation type="submission" date="2025-09" db="UniProtKB">
        <authorList>
            <consortium name="Ensembl"/>
        </authorList>
    </citation>
    <scope>IDENTIFICATION</scope>
</reference>
<reference evidence="1" key="1">
    <citation type="submission" date="2020-10" db="EMBL/GenBank/DDBJ databases">
        <title>Catharus ustulatus (Swainson's thrush) genome, bCatUst1, primary haplotype v2.</title>
        <authorList>
            <person name="Delmore K."/>
            <person name="Vafadar M."/>
            <person name="Formenti G."/>
            <person name="Chow W."/>
            <person name="Pelan S."/>
            <person name="Howe K."/>
            <person name="Rhie A."/>
            <person name="Mountcastle J."/>
            <person name="Haase B."/>
            <person name="Fedrigo O."/>
            <person name="Jarvis E.D."/>
        </authorList>
    </citation>
    <scope>NUCLEOTIDE SEQUENCE [LARGE SCALE GENOMIC DNA]</scope>
</reference>
<dbReference type="Proteomes" id="UP000694563">
    <property type="component" value="Chromosome 35"/>
</dbReference>
<accession>A0A8C3UVS5</accession>
<organism evidence="1 2">
    <name type="scientific">Catharus ustulatus</name>
    <name type="common">Russet-backed thrush</name>
    <name type="synonym">Hylocichla ustulatus</name>
    <dbReference type="NCBI Taxonomy" id="91951"/>
    <lineage>
        <taxon>Eukaryota</taxon>
        <taxon>Metazoa</taxon>
        <taxon>Chordata</taxon>
        <taxon>Craniata</taxon>
        <taxon>Vertebrata</taxon>
        <taxon>Euteleostomi</taxon>
        <taxon>Archelosauria</taxon>
        <taxon>Archosauria</taxon>
        <taxon>Dinosauria</taxon>
        <taxon>Saurischia</taxon>
        <taxon>Theropoda</taxon>
        <taxon>Coelurosauria</taxon>
        <taxon>Aves</taxon>
        <taxon>Neognathae</taxon>
        <taxon>Neoaves</taxon>
        <taxon>Telluraves</taxon>
        <taxon>Australaves</taxon>
        <taxon>Passeriformes</taxon>
        <taxon>Turdidae</taxon>
        <taxon>Catharus</taxon>
    </lineage>
</organism>
<dbReference type="AlphaFoldDB" id="A0A8C3UVS5"/>
<sequence>MDILGGPRYILGIPGDILGDLRNILGVPHPLPCPPQGWWVLPDSQGLNLWYDCAPQNRSQGWECSSLGLSREWGVLGGSWGVLGGPGGG</sequence>
<name>A0A8C3UVS5_CATUS</name>
<reference evidence="1" key="2">
    <citation type="submission" date="2025-08" db="UniProtKB">
        <authorList>
            <consortium name="Ensembl"/>
        </authorList>
    </citation>
    <scope>IDENTIFICATION</scope>
</reference>
<evidence type="ECO:0000313" key="2">
    <source>
        <dbReference type="Proteomes" id="UP000694563"/>
    </source>
</evidence>
<protein>
    <submittedName>
        <fullName evidence="1">Uncharacterized protein</fullName>
    </submittedName>
</protein>
<proteinExistence type="predicted"/>
<evidence type="ECO:0000313" key="1">
    <source>
        <dbReference type="Ensembl" id="ENSCUSP00005020186.1"/>
    </source>
</evidence>